<dbReference type="InterPro" id="IPR049704">
    <property type="entry name" value="Aminotrans_3_PPA_site"/>
</dbReference>
<dbReference type="InterPro" id="IPR015421">
    <property type="entry name" value="PyrdxlP-dep_Trfase_major"/>
</dbReference>
<name>A0A9P8PE84_9ASCO</name>
<dbReference type="GO" id="GO:0008483">
    <property type="term" value="F:transaminase activity"/>
    <property type="evidence" value="ECO:0007669"/>
    <property type="project" value="InterPro"/>
</dbReference>
<dbReference type="OrthoDB" id="10261433at2759"/>
<keyword evidence="2 3" id="KW-0663">Pyridoxal phosphate</keyword>
<dbReference type="AlphaFoldDB" id="A0A9P8PE84"/>
<gene>
    <name evidence="4" type="ORF">OGAPHI_000897</name>
</gene>
<evidence type="ECO:0000256" key="3">
    <source>
        <dbReference type="RuleBase" id="RU003560"/>
    </source>
</evidence>
<organism evidence="4 5">
    <name type="scientific">Ogataea philodendri</name>
    <dbReference type="NCBI Taxonomy" id="1378263"/>
    <lineage>
        <taxon>Eukaryota</taxon>
        <taxon>Fungi</taxon>
        <taxon>Dikarya</taxon>
        <taxon>Ascomycota</taxon>
        <taxon>Saccharomycotina</taxon>
        <taxon>Pichiomycetes</taxon>
        <taxon>Pichiales</taxon>
        <taxon>Pichiaceae</taxon>
        <taxon>Ogataea</taxon>
    </lineage>
</organism>
<dbReference type="InterPro" id="IPR015424">
    <property type="entry name" value="PyrdxlP-dep_Trfase"/>
</dbReference>
<protein>
    <recommendedName>
        <fullName evidence="6">2,2-dialkylglycine decarboxylase</fullName>
    </recommendedName>
</protein>
<dbReference type="GO" id="GO:0030170">
    <property type="term" value="F:pyridoxal phosphate binding"/>
    <property type="evidence" value="ECO:0007669"/>
    <property type="project" value="InterPro"/>
</dbReference>
<accession>A0A9P8PE84</accession>
<dbReference type="PANTHER" id="PTHR45688:SF13">
    <property type="entry name" value="ALANINE--GLYOXYLATE AMINOTRANSFERASE 2-LIKE"/>
    <property type="match status" value="1"/>
</dbReference>
<dbReference type="CDD" id="cd00610">
    <property type="entry name" value="OAT_like"/>
    <property type="match status" value="1"/>
</dbReference>
<dbReference type="InterPro" id="IPR005814">
    <property type="entry name" value="Aminotrans_3"/>
</dbReference>
<evidence type="ECO:0008006" key="6">
    <source>
        <dbReference type="Google" id="ProtNLM"/>
    </source>
</evidence>
<dbReference type="Pfam" id="PF00202">
    <property type="entry name" value="Aminotran_3"/>
    <property type="match status" value="1"/>
</dbReference>
<dbReference type="PROSITE" id="PS00600">
    <property type="entry name" value="AA_TRANSFER_CLASS_3"/>
    <property type="match status" value="1"/>
</dbReference>
<dbReference type="InterPro" id="IPR015422">
    <property type="entry name" value="PyrdxlP-dep_Trfase_small"/>
</dbReference>
<evidence type="ECO:0000313" key="4">
    <source>
        <dbReference type="EMBL" id="KAH3670382.1"/>
    </source>
</evidence>
<reference evidence="4" key="1">
    <citation type="journal article" date="2021" name="Open Biol.">
        <title>Shared evolutionary footprints suggest mitochondrial oxidative damage underlies multiple complex I losses in fungi.</title>
        <authorList>
            <person name="Schikora-Tamarit M.A."/>
            <person name="Marcet-Houben M."/>
            <person name="Nosek J."/>
            <person name="Gabaldon T."/>
        </authorList>
    </citation>
    <scope>NUCLEOTIDE SEQUENCE</scope>
    <source>
        <strain evidence="4">CBS6075</strain>
    </source>
</reference>
<evidence type="ECO:0000256" key="2">
    <source>
        <dbReference type="ARBA" id="ARBA00022898"/>
    </source>
</evidence>
<dbReference type="GeneID" id="70232865"/>
<keyword evidence="5" id="KW-1185">Reference proteome</keyword>
<dbReference type="Gene3D" id="3.40.640.10">
    <property type="entry name" value="Type I PLP-dependent aspartate aminotransferase-like (Major domain)"/>
    <property type="match status" value="1"/>
</dbReference>
<dbReference type="Proteomes" id="UP000769157">
    <property type="component" value="Unassembled WGS sequence"/>
</dbReference>
<comment type="similarity">
    <text evidence="1 3">Belongs to the class-III pyridoxal-phosphate-dependent aminotransferase family.</text>
</comment>
<dbReference type="PANTHER" id="PTHR45688">
    <property type="match status" value="1"/>
</dbReference>
<reference evidence="4" key="2">
    <citation type="submission" date="2021-01" db="EMBL/GenBank/DDBJ databases">
        <authorList>
            <person name="Schikora-Tamarit M.A."/>
        </authorList>
    </citation>
    <scope>NUCLEOTIDE SEQUENCE</scope>
    <source>
        <strain evidence="4">CBS6075</strain>
    </source>
</reference>
<evidence type="ECO:0000256" key="1">
    <source>
        <dbReference type="ARBA" id="ARBA00008954"/>
    </source>
</evidence>
<evidence type="ECO:0000313" key="5">
    <source>
        <dbReference type="Proteomes" id="UP000769157"/>
    </source>
</evidence>
<dbReference type="Gene3D" id="3.90.1150.10">
    <property type="entry name" value="Aspartate Aminotransferase, domain 1"/>
    <property type="match status" value="1"/>
</dbReference>
<sequence>MTVSCELTSSDFWQKADSTLLNFGGTFVREIIVGSKGLYVYTNEGKKILDFTSGQMSCLIGHCNEEIGEVISNYAYNLDHIFSGMLCPPVVDLASKLSALTPEGLDRSVFLSTGAESNECAIKLAKTYTGKFEIVGLSLSWHGMTGNANSCTYQSGRSGHGPTVPGQLVLPAPNEYRSIFRHPDGSYDWKTELLYGWSLVDASSVGSLAAVILEPVLSSGGMLVLPDGYLKEMKHQCELRGMLLIVDEAQTGIGRAGSMFASIASGVVPDILTLSKTLGNGLPLSAVMTSNKIAEVTQEKGFLFYTTHVNDPIPAAVGSKVLDIVIRDNLVENSIQRGVQFREGLEALAETYPWIGNVRGKGLMCGMELVKDKKTKEPYPELASKLAAKMMSLGLSANLIAVKSFGTTFRMAPPISITQEEMSEGLRLIEEAFKSVVAEGI</sequence>
<dbReference type="SUPFAM" id="SSF53383">
    <property type="entry name" value="PLP-dependent transferases"/>
    <property type="match status" value="1"/>
</dbReference>
<dbReference type="EMBL" id="JAEUBE010000087">
    <property type="protein sequence ID" value="KAH3670382.1"/>
    <property type="molecule type" value="Genomic_DNA"/>
</dbReference>
<comment type="caution">
    <text evidence="4">The sequence shown here is derived from an EMBL/GenBank/DDBJ whole genome shotgun (WGS) entry which is preliminary data.</text>
</comment>
<proteinExistence type="inferred from homology"/>
<dbReference type="RefSeq" id="XP_046063807.1">
    <property type="nucleotide sequence ID" value="XM_046209041.1"/>
</dbReference>
<dbReference type="GO" id="GO:0005739">
    <property type="term" value="C:mitochondrion"/>
    <property type="evidence" value="ECO:0007669"/>
    <property type="project" value="TreeGrafter"/>
</dbReference>